<evidence type="ECO:0000313" key="1">
    <source>
        <dbReference type="Ensembl" id="ENSPTXP00000015733.1"/>
    </source>
</evidence>
<proteinExistence type="predicted"/>
<dbReference type="SUPFAM" id="SSF53254">
    <property type="entry name" value="Phosphoglycerate mutase-like"/>
    <property type="match status" value="1"/>
</dbReference>
<organism evidence="1 2">
    <name type="scientific">Pseudonaja textilis</name>
    <name type="common">Eastern brown snake</name>
    <dbReference type="NCBI Taxonomy" id="8673"/>
    <lineage>
        <taxon>Eukaryota</taxon>
        <taxon>Metazoa</taxon>
        <taxon>Chordata</taxon>
        <taxon>Craniata</taxon>
        <taxon>Vertebrata</taxon>
        <taxon>Euteleostomi</taxon>
        <taxon>Lepidosauria</taxon>
        <taxon>Squamata</taxon>
        <taxon>Bifurcata</taxon>
        <taxon>Unidentata</taxon>
        <taxon>Episquamata</taxon>
        <taxon>Toxicofera</taxon>
        <taxon>Serpentes</taxon>
        <taxon>Colubroidea</taxon>
        <taxon>Elapidae</taxon>
        <taxon>Hydrophiinae</taxon>
        <taxon>Pseudonaja</taxon>
    </lineage>
</organism>
<dbReference type="InterPro" id="IPR029033">
    <property type="entry name" value="His_PPase_superfam"/>
</dbReference>
<accession>A0A670Z1W3</accession>
<dbReference type="Gene3D" id="3.40.50.1240">
    <property type="entry name" value="Phosphoglycerate mutase-like"/>
    <property type="match status" value="1"/>
</dbReference>
<evidence type="ECO:0000313" key="2">
    <source>
        <dbReference type="Proteomes" id="UP000472273"/>
    </source>
</evidence>
<sequence length="100" mass="11750">MQRIASGFFSIYRHGYRSPIENYPNGLHSESEWPQGFGQLTKIGMQQQYELGQCIKKRCSDFLNVSYKREEPTLFLFTPCQGLLRYAFLLINLRLFFSVV</sequence>
<keyword evidence="2" id="KW-1185">Reference proteome</keyword>
<dbReference type="Ensembl" id="ENSPTXT00000016212.1">
    <property type="protein sequence ID" value="ENSPTXP00000015733.1"/>
    <property type="gene ID" value="ENSPTXG00000010852.1"/>
</dbReference>
<name>A0A670Z1W3_PSETE</name>
<dbReference type="Proteomes" id="UP000472273">
    <property type="component" value="Unplaced"/>
</dbReference>
<dbReference type="GeneTree" id="ENSGT00940000160450"/>
<reference evidence="1" key="2">
    <citation type="submission" date="2025-09" db="UniProtKB">
        <authorList>
            <consortium name="Ensembl"/>
        </authorList>
    </citation>
    <scope>IDENTIFICATION</scope>
</reference>
<reference evidence="1" key="1">
    <citation type="submission" date="2025-08" db="UniProtKB">
        <authorList>
            <consortium name="Ensembl"/>
        </authorList>
    </citation>
    <scope>IDENTIFICATION</scope>
</reference>
<dbReference type="AlphaFoldDB" id="A0A670Z1W3"/>
<protein>
    <submittedName>
        <fullName evidence="1">Uncharacterized protein</fullName>
    </submittedName>
</protein>